<evidence type="ECO:0000256" key="5">
    <source>
        <dbReference type="ARBA" id="ARBA00023242"/>
    </source>
</evidence>
<protein>
    <recommendedName>
        <fullName evidence="6">BZIP domain-containing protein</fullName>
    </recommendedName>
</protein>
<keyword evidence="2" id="KW-0805">Transcription regulation</keyword>
<proteinExistence type="predicted"/>
<dbReference type="InterPro" id="IPR045314">
    <property type="entry name" value="bZIP_plant_GBF1"/>
</dbReference>
<evidence type="ECO:0000256" key="1">
    <source>
        <dbReference type="ARBA" id="ARBA00004123"/>
    </source>
</evidence>
<dbReference type="Gene3D" id="1.20.5.170">
    <property type="match status" value="2"/>
</dbReference>
<dbReference type="PROSITE" id="PS50217">
    <property type="entry name" value="BZIP"/>
    <property type="match status" value="1"/>
</dbReference>
<reference evidence="7 8" key="1">
    <citation type="submission" date="2024-05" db="EMBL/GenBank/DDBJ databases">
        <title>Haplotype-resolved chromosome-level genome assembly of Huyou (Citrus changshanensis).</title>
        <authorList>
            <person name="Miao C."/>
            <person name="Chen W."/>
            <person name="Wu Y."/>
            <person name="Wang L."/>
            <person name="Zhao S."/>
            <person name="Grierson D."/>
            <person name="Xu C."/>
            <person name="Chen K."/>
        </authorList>
    </citation>
    <scope>NUCLEOTIDE SEQUENCE [LARGE SCALE GENOMIC DNA]</scope>
    <source>
        <strain evidence="7">01-14</strain>
        <tissue evidence="7">Leaf</tissue>
    </source>
</reference>
<dbReference type="AlphaFoldDB" id="A0AAP0MYJ1"/>
<keyword evidence="3" id="KW-0238">DNA-binding</keyword>
<dbReference type="EMBL" id="JBCGBO010000001">
    <property type="protein sequence ID" value="KAK9228068.1"/>
    <property type="molecule type" value="Genomic_DNA"/>
</dbReference>
<dbReference type="Proteomes" id="UP001428341">
    <property type="component" value="Unassembled WGS sequence"/>
</dbReference>
<dbReference type="PANTHER" id="PTHR45764:SF76">
    <property type="entry name" value="OS02G0132500 PROTEIN"/>
    <property type="match status" value="1"/>
</dbReference>
<evidence type="ECO:0000313" key="8">
    <source>
        <dbReference type="Proteomes" id="UP001428341"/>
    </source>
</evidence>
<dbReference type="GO" id="GO:0045893">
    <property type="term" value="P:positive regulation of DNA-templated transcription"/>
    <property type="evidence" value="ECO:0007669"/>
    <property type="project" value="TreeGrafter"/>
</dbReference>
<dbReference type="GO" id="GO:0000976">
    <property type="term" value="F:transcription cis-regulatory region binding"/>
    <property type="evidence" value="ECO:0007669"/>
    <property type="project" value="TreeGrafter"/>
</dbReference>
<keyword evidence="8" id="KW-1185">Reference proteome</keyword>
<organism evidence="7 8">
    <name type="scientific">Citrus x changshan-huyou</name>
    <dbReference type="NCBI Taxonomy" id="2935761"/>
    <lineage>
        <taxon>Eukaryota</taxon>
        <taxon>Viridiplantae</taxon>
        <taxon>Streptophyta</taxon>
        <taxon>Embryophyta</taxon>
        <taxon>Tracheophyta</taxon>
        <taxon>Spermatophyta</taxon>
        <taxon>Magnoliopsida</taxon>
        <taxon>eudicotyledons</taxon>
        <taxon>Gunneridae</taxon>
        <taxon>Pentapetalae</taxon>
        <taxon>rosids</taxon>
        <taxon>malvids</taxon>
        <taxon>Sapindales</taxon>
        <taxon>Rutaceae</taxon>
        <taxon>Aurantioideae</taxon>
        <taxon>Citrus</taxon>
    </lineage>
</organism>
<dbReference type="SMART" id="SM00338">
    <property type="entry name" value="BRLZ"/>
    <property type="match status" value="2"/>
</dbReference>
<comment type="caution">
    <text evidence="7">The sequence shown here is derived from an EMBL/GenBank/DDBJ whole genome shotgun (WGS) entry which is preliminary data.</text>
</comment>
<keyword evidence="4" id="KW-0804">Transcription</keyword>
<sequence length="284" mass="32321">MIKNRESERRSRIRKLEKLHEFKALINHLKEENTQLPARLNACHQSCCQLATENATLRAKQNPRPRLPLPLPLLCEKIIAASNKMEDGSVLVLGGKGIALTSSQACSKFEYCKHMSTYSHGHLMASSSGNYSIRSDMLPNSTSDDYRERRMKANREAARRSRMRKQEYFHHLIADISRYQKENGQIRAMISLVTQAYSNLMNENAVLRSQLAQLQHRLHSLNGLIASTNAVYFDQPATLQFLANCTSNELIVDDYLGNSNTFNYPYLSQPTITVPPFNNGLFML</sequence>
<accession>A0AAP0MYJ1</accession>
<dbReference type="PANTHER" id="PTHR45764">
    <property type="entry name" value="BZIP TRANSCRIPTION FACTOR 44"/>
    <property type="match status" value="1"/>
</dbReference>
<dbReference type="InterPro" id="IPR004827">
    <property type="entry name" value="bZIP"/>
</dbReference>
<evidence type="ECO:0000256" key="3">
    <source>
        <dbReference type="ARBA" id="ARBA00023125"/>
    </source>
</evidence>
<dbReference type="PROSITE" id="PS00036">
    <property type="entry name" value="BZIP_BASIC"/>
    <property type="match status" value="1"/>
</dbReference>
<gene>
    <name evidence="7" type="ORF">WN944_021015</name>
</gene>
<keyword evidence="5" id="KW-0539">Nucleus</keyword>
<dbReference type="CDD" id="cd14702">
    <property type="entry name" value="bZIP_plant_GBF1"/>
    <property type="match status" value="1"/>
</dbReference>
<feature type="domain" description="BZIP" evidence="6">
    <location>
        <begin position="144"/>
        <end position="207"/>
    </location>
</feature>
<dbReference type="GO" id="GO:0005634">
    <property type="term" value="C:nucleus"/>
    <property type="evidence" value="ECO:0007669"/>
    <property type="project" value="UniProtKB-SubCell"/>
</dbReference>
<dbReference type="GO" id="GO:0003700">
    <property type="term" value="F:DNA-binding transcription factor activity"/>
    <property type="evidence" value="ECO:0007669"/>
    <property type="project" value="InterPro"/>
</dbReference>
<comment type="subcellular location">
    <subcellularLocation>
        <location evidence="1">Nucleus</location>
    </subcellularLocation>
</comment>
<dbReference type="Pfam" id="PF07716">
    <property type="entry name" value="bZIP_2"/>
    <property type="match status" value="1"/>
</dbReference>
<evidence type="ECO:0000256" key="4">
    <source>
        <dbReference type="ARBA" id="ARBA00023163"/>
    </source>
</evidence>
<evidence type="ECO:0000259" key="6">
    <source>
        <dbReference type="PROSITE" id="PS50217"/>
    </source>
</evidence>
<evidence type="ECO:0000313" key="7">
    <source>
        <dbReference type="EMBL" id="KAK9228068.1"/>
    </source>
</evidence>
<dbReference type="GO" id="GO:0046982">
    <property type="term" value="F:protein heterodimerization activity"/>
    <property type="evidence" value="ECO:0007669"/>
    <property type="project" value="UniProtKB-ARBA"/>
</dbReference>
<dbReference type="InterPro" id="IPR046347">
    <property type="entry name" value="bZIP_sf"/>
</dbReference>
<evidence type="ECO:0000256" key="2">
    <source>
        <dbReference type="ARBA" id="ARBA00023015"/>
    </source>
</evidence>
<dbReference type="SUPFAM" id="SSF57959">
    <property type="entry name" value="Leucine zipper domain"/>
    <property type="match status" value="2"/>
</dbReference>
<name>A0AAP0MYJ1_9ROSI</name>